<evidence type="ECO:0000313" key="2">
    <source>
        <dbReference type="EMBL" id="MBK6267415.1"/>
    </source>
</evidence>
<protein>
    <recommendedName>
        <fullName evidence="4">DUF4199 domain-containing protein</fullName>
    </recommendedName>
</protein>
<organism evidence="2 3">
    <name type="scientific">Marivirga aurantiaca</name>
    <dbReference type="NCBI Taxonomy" id="2802615"/>
    <lineage>
        <taxon>Bacteria</taxon>
        <taxon>Pseudomonadati</taxon>
        <taxon>Bacteroidota</taxon>
        <taxon>Cytophagia</taxon>
        <taxon>Cytophagales</taxon>
        <taxon>Marivirgaceae</taxon>
        <taxon>Marivirga</taxon>
    </lineage>
</organism>
<reference evidence="2" key="1">
    <citation type="submission" date="2021-01" db="EMBL/GenBank/DDBJ databases">
        <title>Marivirga aurantiaca sp. nov., isolated from intertidal surface sediments.</title>
        <authorList>
            <person name="Zhang M."/>
        </authorList>
    </citation>
    <scope>NUCLEOTIDE SEQUENCE</scope>
    <source>
        <strain evidence="2">S37H4</strain>
    </source>
</reference>
<accession>A0A935CBY6</accession>
<feature type="transmembrane region" description="Helical" evidence="1">
    <location>
        <begin position="146"/>
        <end position="169"/>
    </location>
</feature>
<keyword evidence="1" id="KW-0812">Transmembrane</keyword>
<feature type="transmembrane region" description="Helical" evidence="1">
    <location>
        <begin position="9"/>
        <end position="28"/>
    </location>
</feature>
<dbReference type="RefSeq" id="WP_201433101.1">
    <property type="nucleotide sequence ID" value="NZ_JAEQBW010000019.1"/>
</dbReference>
<comment type="caution">
    <text evidence="2">The sequence shown here is derived from an EMBL/GenBank/DDBJ whole genome shotgun (WGS) entry which is preliminary data.</text>
</comment>
<dbReference type="Proteomes" id="UP000611723">
    <property type="component" value="Unassembled WGS sequence"/>
</dbReference>
<evidence type="ECO:0008006" key="4">
    <source>
        <dbReference type="Google" id="ProtNLM"/>
    </source>
</evidence>
<evidence type="ECO:0000256" key="1">
    <source>
        <dbReference type="SAM" id="Phobius"/>
    </source>
</evidence>
<keyword evidence="3" id="KW-1185">Reference proteome</keyword>
<proteinExistence type="predicted"/>
<dbReference type="AlphaFoldDB" id="A0A935CBY6"/>
<dbReference type="EMBL" id="JAEQBW010000019">
    <property type="protein sequence ID" value="MBK6267415.1"/>
    <property type="molecule type" value="Genomic_DNA"/>
</dbReference>
<keyword evidence="1" id="KW-1133">Transmembrane helix</keyword>
<evidence type="ECO:0000313" key="3">
    <source>
        <dbReference type="Proteomes" id="UP000611723"/>
    </source>
</evidence>
<feature type="transmembrane region" description="Helical" evidence="1">
    <location>
        <begin position="87"/>
        <end position="107"/>
    </location>
</feature>
<name>A0A935CBY6_9BACT</name>
<feature type="transmembrane region" description="Helical" evidence="1">
    <location>
        <begin position="48"/>
        <end position="66"/>
    </location>
</feature>
<keyword evidence="1" id="KW-0472">Membrane</keyword>
<gene>
    <name evidence="2" type="ORF">JKA74_20405</name>
</gene>
<sequence>MKTESFKNLAIICFIISAISILINFLLVNNFYQSGGGFSDLEVSLTSILLGIILFVIIMIVNLSLLKPYVLNHNQSYFSKNKFKLTLLSTLFTLLFCLIVAVIFNYVDNTLSYAYSTSLNSMFASGNMDEITLETFSRMPLFLQNIFMNFIAIVIAQFISVNLAFKFFLKRN</sequence>